<proteinExistence type="predicted"/>
<feature type="region of interest" description="Disordered" evidence="2">
    <location>
        <begin position="1"/>
        <end position="21"/>
    </location>
</feature>
<keyword evidence="4" id="KW-1185">Reference proteome</keyword>
<dbReference type="AlphaFoldDB" id="A0A8J5XNJ0"/>
<evidence type="ECO:0000256" key="1">
    <source>
        <dbReference type="SAM" id="Coils"/>
    </source>
</evidence>
<sequence length="438" mass="47897">MSASECSLGESENDSGGEAARAERRYDYSISDASSFTEAADAAYSHRPSAASGMFVGAPRAAAAAAARLGGISGDRARHTRELGALQLTYERQISRLRARAREDAHEARARERQLRKALRARTEQLDVLKLDLTTVVQRLEESEEHAHALHAALQEHRAEVGALREQLADRDRRLAASEAHERSLVVELSTAQAELRSALESGGVAQQSGDDARMQRDGALAALAELREQRRRAGTHFLRLAANRRLSVGFGRWAFHARLIVGAAMDGDVAQLRRDAHDAALRLDEVARARASAEASRDELRRVASQLAGISRLGTARADVLGRADASVHLALLRWHRTARTSARALGAWASLAGALTDGARKRRAHAQSERWARYARRRLARDRRLVLTGERALSALLVRWRLLAQGRQLSAHCAALEAQGQNLTAAHTGAWWAAEV</sequence>
<protein>
    <submittedName>
        <fullName evidence="3">Uncharacterized protein</fullName>
    </submittedName>
</protein>
<dbReference type="EMBL" id="JAGTXO010000020">
    <property type="protein sequence ID" value="KAG8462460.1"/>
    <property type="molecule type" value="Genomic_DNA"/>
</dbReference>
<keyword evidence="1" id="KW-0175">Coiled coil</keyword>
<feature type="coiled-coil region" evidence="1">
    <location>
        <begin position="98"/>
        <end position="174"/>
    </location>
</feature>
<gene>
    <name evidence="3" type="ORF">KFE25_010285</name>
</gene>
<comment type="caution">
    <text evidence="3">The sequence shown here is derived from an EMBL/GenBank/DDBJ whole genome shotgun (WGS) entry which is preliminary data.</text>
</comment>
<dbReference type="Proteomes" id="UP000751190">
    <property type="component" value="Unassembled WGS sequence"/>
</dbReference>
<evidence type="ECO:0000313" key="4">
    <source>
        <dbReference type="Proteomes" id="UP000751190"/>
    </source>
</evidence>
<evidence type="ECO:0000313" key="3">
    <source>
        <dbReference type="EMBL" id="KAG8462460.1"/>
    </source>
</evidence>
<name>A0A8J5XNJ0_DIALT</name>
<reference evidence="3" key="1">
    <citation type="submission" date="2021-05" db="EMBL/GenBank/DDBJ databases">
        <title>The genome of the haptophyte Pavlova lutheri (Diacronema luteri, Pavlovales) - a model for lipid biosynthesis in eukaryotic algae.</title>
        <authorList>
            <person name="Hulatt C.J."/>
            <person name="Posewitz M.C."/>
        </authorList>
    </citation>
    <scope>NUCLEOTIDE SEQUENCE</scope>
    <source>
        <strain evidence="3">NIVA-4/92</strain>
    </source>
</reference>
<organism evidence="3 4">
    <name type="scientific">Diacronema lutheri</name>
    <name type="common">Unicellular marine alga</name>
    <name type="synonym">Monochrysis lutheri</name>
    <dbReference type="NCBI Taxonomy" id="2081491"/>
    <lineage>
        <taxon>Eukaryota</taxon>
        <taxon>Haptista</taxon>
        <taxon>Haptophyta</taxon>
        <taxon>Pavlovophyceae</taxon>
        <taxon>Pavlovales</taxon>
        <taxon>Pavlovaceae</taxon>
        <taxon>Diacronema</taxon>
    </lineage>
</organism>
<accession>A0A8J5XNJ0</accession>
<evidence type="ECO:0000256" key="2">
    <source>
        <dbReference type="SAM" id="MobiDB-lite"/>
    </source>
</evidence>